<organism evidence="2 3">
    <name type="scientific">Diplodia corticola</name>
    <dbReference type="NCBI Taxonomy" id="236234"/>
    <lineage>
        <taxon>Eukaryota</taxon>
        <taxon>Fungi</taxon>
        <taxon>Dikarya</taxon>
        <taxon>Ascomycota</taxon>
        <taxon>Pezizomycotina</taxon>
        <taxon>Dothideomycetes</taxon>
        <taxon>Dothideomycetes incertae sedis</taxon>
        <taxon>Botryosphaeriales</taxon>
        <taxon>Botryosphaeriaceae</taxon>
        <taxon>Diplodia</taxon>
    </lineage>
</organism>
<sequence>MATTPISPGPGRTAQNEKPKLTRMPPTRLALVLGDVVLGRAPGAALVAPPLRRRRRRRAAAAAATAAAAAVPAQPRKGRLHRLHQEFLLDRLAARPLREGDAQQDLAHQLRRRRLDRVDEGLLL</sequence>
<evidence type="ECO:0000313" key="3">
    <source>
        <dbReference type="Proteomes" id="UP000183809"/>
    </source>
</evidence>
<feature type="region of interest" description="Disordered" evidence="1">
    <location>
        <begin position="1"/>
        <end position="24"/>
    </location>
</feature>
<comment type="caution">
    <text evidence="2">The sequence shown here is derived from an EMBL/GenBank/DDBJ whole genome shotgun (WGS) entry which is preliminary data.</text>
</comment>
<dbReference type="EMBL" id="MNUE01000004">
    <property type="protein sequence ID" value="OJD38696.1"/>
    <property type="molecule type" value="Genomic_DNA"/>
</dbReference>
<name>A0A1J9RDT3_9PEZI</name>
<accession>A0A1J9RDT3</accession>
<evidence type="ECO:0000313" key="2">
    <source>
        <dbReference type="EMBL" id="OJD38696.1"/>
    </source>
</evidence>
<dbReference type="RefSeq" id="XP_020134307.1">
    <property type="nucleotide sequence ID" value="XM_020275630.1"/>
</dbReference>
<keyword evidence="3" id="KW-1185">Reference proteome</keyword>
<protein>
    <submittedName>
        <fullName evidence="2">Uncharacterized protein</fullName>
    </submittedName>
</protein>
<dbReference type="GeneID" id="31015891"/>
<dbReference type="AlphaFoldDB" id="A0A1J9RDT3"/>
<evidence type="ECO:0000256" key="1">
    <source>
        <dbReference type="SAM" id="MobiDB-lite"/>
    </source>
</evidence>
<gene>
    <name evidence="2" type="ORF">BKCO1_4000202</name>
</gene>
<proteinExistence type="predicted"/>
<reference evidence="2 3" key="1">
    <citation type="submission" date="2016-10" db="EMBL/GenBank/DDBJ databases">
        <title>Proteomics and genomics reveal pathogen-plant mechanisms compatible with a hemibiotrophic lifestyle of Diplodia corticola.</title>
        <authorList>
            <person name="Fernandes I."/>
            <person name="De Jonge R."/>
            <person name="Van De Peer Y."/>
            <person name="Devreese B."/>
            <person name="Alves A."/>
            <person name="Esteves A.C."/>
        </authorList>
    </citation>
    <scope>NUCLEOTIDE SEQUENCE [LARGE SCALE GENOMIC DNA]</scope>
    <source>
        <strain evidence="2 3">CBS 112549</strain>
    </source>
</reference>
<dbReference type="Proteomes" id="UP000183809">
    <property type="component" value="Unassembled WGS sequence"/>
</dbReference>